<dbReference type="GO" id="GO:0006511">
    <property type="term" value="P:ubiquitin-dependent protein catabolic process"/>
    <property type="evidence" value="ECO:0007669"/>
    <property type="project" value="InterPro"/>
</dbReference>
<name>A0AAF0JA48_9BASI</name>
<dbReference type="InterPro" id="IPR023332">
    <property type="entry name" value="Proteasome_alpha-type"/>
</dbReference>
<dbReference type="GO" id="GO:0019773">
    <property type="term" value="C:proteasome core complex, alpha-subunit complex"/>
    <property type="evidence" value="ECO:0007669"/>
    <property type="project" value="UniProtKB-UniRule"/>
</dbReference>
<dbReference type="PROSITE" id="PS00388">
    <property type="entry name" value="PROTEASOME_ALPHA_1"/>
    <property type="match status" value="1"/>
</dbReference>
<dbReference type="GO" id="GO:0016787">
    <property type="term" value="F:hydrolase activity"/>
    <property type="evidence" value="ECO:0007669"/>
    <property type="project" value="UniProtKB-KW"/>
</dbReference>
<accession>A0AAF0JA48</accession>
<dbReference type="InterPro" id="IPR000426">
    <property type="entry name" value="Proteasome_asu_N"/>
</dbReference>
<keyword evidence="2 6" id="KW-0963">Cytoplasm</keyword>
<protein>
    <recommendedName>
        <fullName evidence="6">Proteasome subunit alpha type</fullName>
    </recommendedName>
</protein>
<dbReference type="GO" id="GO:0005737">
    <property type="term" value="C:cytoplasm"/>
    <property type="evidence" value="ECO:0007669"/>
    <property type="project" value="UniProtKB-SubCell"/>
</dbReference>
<reference evidence="8" key="1">
    <citation type="submission" date="2023-03" db="EMBL/GenBank/DDBJ databases">
        <title>Mating type loci evolution in Malassezia.</title>
        <authorList>
            <person name="Coelho M.A."/>
        </authorList>
    </citation>
    <scope>NUCLEOTIDE SEQUENCE</scope>
    <source>
        <strain evidence="8">CBS 9431</strain>
    </source>
</reference>
<feature type="domain" description="Proteasome alpha-type subunits" evidence="7">
    <location>
        <begin position="8"/>
        <end position="30"/>
    </location>
</feature>
<dbReference type="Gene3D" id="3.60.20.10">
    <property type="entry name" value="Glutamine Phosphoribosylpyrophosphate, subunit 1, domain 1"/>
    <property type="match status" value="1"/>
</dbReference>
<dbReference type="SMART" id="SM00948">
    <property type="entry name" value="Proteasome_A_N"/>
    <property type="match status" value="1"/>
</dbReference>
<dbReference type="InterPro" id="IPR050115">
    <property type="entry name" value="Proteasome_alpha"/>
</dbReference>
<evidence type="ECO:0000256" key="4">
    <source>
        <dbReference type="ARBA" id="ARBA00023242"/>
    </source>
</evidence>
<keyword evidence="8" id="KW-0378">Hydrolase</keyword>
<dbReference type="FunFam" id="3.60.20.10:FF:000007">
    <property type="entry name" value="Proteasome subunit alpha type"/>
    <property type="match status" value="1"/>
</dbReference>
<gene>
    <name evidence="8" type="primary">PRE10</name>
    <name evidence="8" type="ORF">MJAP1_001260</name>
</gene>
<evidence type="ECO:0000256" key="5">
    <source>
        <dbReference type="PROSITE-ProRule" id="PRU00808"/>
    </source>
</evidence>
<sequence length="250" mass="27214">MASQGTGYDLSASTYSPDGRIFQIEYATKAVENAGTAIAVRTKDGVVFGVESLVPSKLLVPGANKRIFTVADHVGLTSAGLTADGKHLAGRARDEANNFQDNYKQSVPVKTLAERTALYVQAFTLYSSVRPFGISSIVGGVDETRGPQLYVIEPSGVFWGYHGCAIGKGKQFAKTEVEKLSLETLTMKEAVDEVARIIYKAHDDAKDKEFELELSWVGAETNNVHQPVPAELRQEAVRKAQQALEEEMED</sequence>
<dbReference type="EMBL" id="CP119959">
    <property type="protein sequence ID" value="WFD38309.1"/>
    <property type="molecule type" value="Genomic_DNA"/>
</dbReference>
<dbReference type="AlphaFoldDB" id="A0AAF0JA48"/>
<dbReference type="PANTHER" id="PTHR11599">
    <property type="entry name" value="PROTEASOME SUBUNIT ALPHA/BETA"/>
    <property type="match status" value="1"/>
</dbReference>
<keyword evidence="3 5" id="KW-0647">Proteasome</keyword>
<evidence type="ECO:0000256" key="3">
    <source>
        <dbReference type="ARBA" id="ARBA00022942"/>
    </source>
</evidence>
<dbReference type="InterPro" id="IPR001353">
    <property type="entry name" value="Proteasome_sua/b"/>
</dbReference>
<keyword evidence="4 6" id="KW-0539">Nucleus</keyword>
<keyword evidence="9" id="KW-1185">Reference proteome</keyword>
<evidence type="ECO:0000259" key="7">
    <source>
        <dbReference type="PROSITE" id="PS00388"/>
    </source>
</evidence>
<evidence type="ECO:0000256" key="1">
    <source>
        <dbReference type="ARBA" id="ARBA00002000"/>
    </source>
</evidence>
<comment type="function">
    <text evidence="1">The proteasome is a multicatalytic proteinase complex which is characterized by its ability to cleave peptides with Arg, Phe, Tyr, Leu, and Glu adjacent to the leaving group at neutral or slightly basic pH. The proteasome has an ATP-dependent proteolytic activity.</text>
</comment>
<evidence type="ECO:0000256" key="2">
    <source>
        <dbReference type="ARBA" id="ARBA00022490"/>
    </source>
</evidence>
<comment type="similarity">
    <text evidence="5 6">Belongs to the peptidase T1A family.</text>
</comment>
<comment type="subcellular location">
    <subcellularLocation>
        <location evidence="6">Cytoplasm</location>
    </subcellularLocation>
    <subcellularLocation>
        <location evidence="6">Nucleus</location>
    </subcellularLocation>
</comment>
<dbReference type="SUPFAM" id="SSF56235">
    <property type="entry name" value="N-terminal nucleophile aminohydrolases (Ntn hydrolases)"/>
    <property type="match status" value="1"/>
</dbReference>
<dbReference type="GeneID" id="85224909"/>
<evidence type="ECO:0000313" key="8">
    <source>
        <dbReference type="EMBL" id="WFD38309.1"/>
    </source>
</evidence>
<dbReference type="PROSITE" id="PS51475">
    <property type="entry name" value="PROTEASOME_ALPHA_2"/>
    <property type="match status" value="1"/>
</dbReference>
<comment type="subunit">
    <text evidence="6">The 26S proteasome consists of a 20S proteasome core and two 19S regulatory subunits.</text>
</comment>
<dbReference type="RefSeq" id="XP_060121206.1">
    <property type="nucleotide sequence ID" value="XM_060265223.1"/>
</dbReference>
<evidence type="ECO:0000313" key="9">
    <source>
        <dbReference type="Proteomes" id="UP001217754"/>
    </source>
</evidence>
<dbReference type="Pfam" id="PF10584">
    <property type="entry name" value="Proteasome_A_N"/>
    <property type="match status" value="1"/>
</dbReference>
<organism evidence="8 9">
    <name type="scientific">Malassezia japonica</name>
    <dbReference type="NCBI Taxonomy" id="223818"/>
    <lineage>
        <taxon>Eukaryota</taxon>
        <taxon>Fungi</taxon>
        <taxon>Dikarya</taxon>
        <taxon>Basidiomycota</taxon>
        <taxon>Ustilaginomycotina</taxon>
        <taxon>Malasseziomycetes</taxon>
        <taxon>Malasseziales</taxon>
        <taxon>Malasseziaceae</taxon>
        <taxon>Malassezia</taxon>
    </lineage>
</organism>
<dbReference type="GO" id="GO:0005634">
    <property type="term" value="C:nucleus"/>
    <property type="evidence" value="ECO:0007669"/>
    <property type="project" value="UniProtKB-SubCell"/>
</dbReference>
<proteinExistence type="inferred from homology"/>
<dbReference type="InterPro" id="IPR029055">
    <property type="entry name" value="Ntn_hydrolases_N"/>
</dbReference>
<dbReference type="CDD" id="cd03751">
    <property type="entry name" value="proteasome_alpha_type_3"/>
    <property type="match status" value="1"/>
</dbReference>
<dbReference type="Pfam" id="PF00227">
    <property type="entry name" value="Proteasome"/>
    <property type="match status" value="1"/>
</dbReference>
<evidence type="ECO:0000256" key="6">
    <source>
        <dbReference type="RuleBase" id="RU000551"/>
    </source>
</evidence>
<dbReference type="Proteomes" id="UP001217754">
    <property type="component" value="Chromosome 2"/>
</dbReference>